<evidence type="ECO:0000256" key="1">
    <source>
        <dbReference type="SAM" id="MobiDB-lite"/>
    </source>
</evidence>
<keyword evidence="2" id="KW-1133">Transmembrane helix</keyword>
<feature type="region of interest" description="Disordered" evidence="1">
    <location>
        <begin position="157"/>
        <end position="177"/>
    </location>
</feature>
<dbReference type="Proteomes" id="UP001180489">
    <property type="component" value="Unassembled WGS sequence"/>
</dbReference>
<keyword evidence="4" id="KW-1185">Reference proteome</keyword>
<protein>
    <recommendedName>
        <fullName evidence="5">PH domain-containing protein</fullName>
    </recommendedName>
</protein>
<keyword evidence="2" id="KW-0472">Membrane</keyword>
<evidence type="ECO:0008006" key="5">
    <source>
        <dbReference type="Google" id="ProtNLM"/>
    </source>
</evidence>
<feature type="transmembrane region" description="Helical" evidence="2">
    <location>
        <begin position="41"/>
        <end position="60"/>
    </location>
</feature>
<gene>
    <name evidence="3" type="ORF">RM863_19980</name>
</gene>
<evidence type="ECO:0000313" key="3">
    <source>
        <dbReference type="EMBL" id="MDT0474406.1"/>
    </source>
</evidence>
<dbReference type="EMBL" id="JAVRFF010000021">
    <property type="protein sequence ID" value="MDT0474406.1"/>
    <property type="molecule type" value="Genomic_DNA"/>
</dbReference>
<evidence type="ECO:0000313" key="4">
    <source>
        <dbReference type="Proteomes" id="UP001180489"/>
    </source>
</evidence>
<keyword evidence="2" id="KW-0812">Transmembrane</keyword>
<comment type="caution">
    <text evidence="3">The sequence shown here is derived from an EMBL/GenBank/DDBJ whole genome shotgun (WGS) entry which is preliminary data.</text>
</comment>
<accession>A0ABU2UN96</accession>
<proteinExistence type="predicted"/>
<evidence type="ECO:0000256" key="2">
    <source>
        <dbReference type="SAM" id="Phobius"/>
    </source>
</evidence>
<organism evidence="3 4">
    <name type="scientific">Streptomyces hintoniae</name>
    <dbReference type="NCBI Taxonomy" id="3075521"/>
    <lineage>
        <taxon>Bacteria</taxon>
        <taxon>Bacillati</taxon>
        <taxon>Actinomycetota</taxon>
        <taxon>Actinomycetes</taxon>
        <taxon>Kitasatosporales</taxon>
        <taxon>Streptomycetaceae</taxon>
        <taxon>Streptomyces</taxon>
    </lineage>
</organism>
<dbReference type="RefSeq" id="WP_280905674.1">
    <property type="nucleotide sequence ID" value="NZ_JAVRFF010000021.1"/>
</dbReference>
<sequence>MRCRDRRRRSQAGFGAGCALLFLALILLTDWAAGTLTVPRALLWTALAAVFLAVLVPPGIRVAPGRLTVRCGLRVRTVRTDALVSVRQQDGVSAQLTLHDVDGRHVQVDPRALTASPFLWHGLETGVHRSVRAGTLVEGEQIIERLSEEMDGEAVRGVERASELVGTAPRDGGRRAG</sequence>
<reference evidence="3" key="1">
    <citation type="submission" date="2024-05" db="EMBL/GenBank/DDBJ databases">
        <title>30 novel species of actinomycetes from the DSMZ collection.</title>
        <authorList>
            <person name="Nouioui I."/>
        </authorList>
    </citation>
    <scope>NUCLEOTIDE SEQUENCE</scope>
    <source>
        <strain evidence="3">DSM 41014</strain>
    </source>
</reference>
<feature type="transmembrane region" description="Helical" evidence="2">
    <location>
        <begin position="12"/>
        <end position="29"/>
    </location>
</feature>
<name>A0ABU2UN96_9ACTN</name>